<evidence type="ECO:0000313" key="1">
    <source>
        <dbReference type="EMBL" id="AZL89622.1"/>
    </source>
</evidence>
<gene>
    <name evidence="1" type="ORF">Mb0121</name>
</gene>
<sequence length="140" mass="16487">MNNINDKTFCMIVPKNKYRIGLNVSDKPLDEIGFIFTNVKHIFDYLENGNYFCNIIIPNNVKITGDDYTNKWYANKITIQDFTDFRNLDFIKYLIKCGAKTNKSTCVKIYYWALNGGHQEIVYYFLTNYLSDVFIKTINI</sequence>
<protein>
    <submittedName>
        <fullName evidence="1">Ankyrin repeat protein</fullName>
    </submittedName>
</protein>
<reference evidence="1" key="1">
    <citation type="submission" date="2018-03" db="EMBL/GenBank/DDBJ databases">
        <title>Draft genome sequences of Megaviruse, new member of the family Mimiviridae isolated from water in Shanghai, China.</title>
        <authorList>
            <person name="Xia Y."/>
        </authorList>
    </citation>
    <scope>NUCLEOTIDE SEQUENCE</scope>
    <source>
        <strain evidence="1">SH</strain>
    </source>
</reference>
<name>A0A3Q8U8A8_9VIRU</name>
<proteinExistence type="predicted"/>
<organism evidence="1">
    <name type="scientific">Megavirus baoshan</name>
    <dbReference type="NCBI Taxonomy" id="2496520"/>
    <lineage>
        <taxon>Viruses</taxon>
        <taxon>Varidnaviria</taxon>
        <taxon>Bamfordvirae</taxon>
        <taxon>Nucleocytoviricota</taxon>
        <taxon>Megaviricetes</taxon>
        <taxon>Imitervirales</taxon>
        <taxon>Mimiviridae</taxon>
        <taxon>Megamimivirinae</taxon>
        <taxon>Megavirus</taxon>
        <taxon>Megavirus baoshanense</taxon>
    </lineage>
</organism>
<dbReference type="EMBL" id="MH046811">
    <property type="protein sequence ID" value="AZL89622.1"/>
    <property type="molecule type" value="Genomic_DNA"/>
</dbReference>
<accession>A0A3Q8U8A8</accession>